<protein>
    <submittedName>
        <fullName evidence="2">Uncharacterized protein</fullName>
    </submittedName>
</protein>
<feature type="compositionally biased region" description="Polar residues" evidence="1">
    <location>
        <begin position="33"/>
        <end position="45"/>
    </location>
</feature>
<feature type="non-terminal residue" evidence="2">
    <location>
        <position position="130"/>
    </location>
</feature>
<organism evidence="2 3">
    <name type="scientific">Nezara viridula</name>
    <name type="common">Southern green stink bug</name>
    <name type="synonym">Cimex viridulus</name>
    <dbReference type="NCBI Taxonomy" id="85310"/>
    <lineage>
        <taxon>Eukaryota</taxon>
        <taxon>Metazoa</taxon>
        <taxon>Ecdysozoa</taxon>
        <taxon>Arthropoda</taxon>
        <taxon>Hexapoda</taxon>
        <taxon>Insecta</taxon>
        <taxon>Pterygota</taxon>
        <taxon>Neoptera</taxon>
        <taxon>Paraneoptera</taxon>
        <taxon>Hemiptera</taxon>
        <taxon>Heteroptera</taxon>
        <taxon>Panheteroptera</taxon>
        <taxon>Pentatomomorpha</taxon>
        <taxon>Pentatomoidea</taxon>
        <taxon>Pentatomidae</taxon>
        <taxon>Pentatominae</taxon>
        <taxon>Nezara</taxon>
    </lineage>
</organism>
<feature type="non-terminal residue" evidence="2">
    <location>
        <position position="1"/>
    </location>
</feature>
<keyword evidence="3" id="KW-1185">Reference proteome</keyword>
<gene>
    <name evidence="2" type="ORF">NEZAVI_LOCUS12944</name>
</gene>
<evidence type="ECO:0000313" key="2">
    <source>
        <dbReference type="EMBL" id="CAH1404554.1"/>
    </source>
</evidence>
<reference evidence="2" key="1">
    <citation type="submission" date="2022-01" db="EMBL/GenBank/DDBJ databases">
        <authorList>
            <person name="King R."/>
        </authorList>
    </citation>
    <scope>NUCLEOTIDE SEQUENCE</scope>
</reference>
<dbReference type="Proteomes" id="UP001152798">
    <property type="component" value="Chromosome 6"/>
</dbReference>
<dbReference type="AlphaFoldDB" id="A0A9P0HMR4"/>
<proteinExistence type="predicted"/>
<accession>A0A9P0HMR4</accession>
<name>A0A9P0HMR4_NEZVI</name>
<dbReference type="EMBL" id="OV725082">
    <property type="protein sequence ID" value="CAH1404554.1"/>
    <property type="molecule type" value="Genomic_DNA"/>
</dbReference>
<evidence type="ECO:0000313" key="3">
    <source>
        <dbReference type="Proteomes" id="UP001152798"/>
    </source>
</evidence>
<evidence type="ECO:0000256" key="1">
    <source>
        <dbReference type="SAM" id="MobiDB-lite"/>
    </source>
</evidence>
<sequence>MPESQGVKTDLARRAWDLSRSQEGEWAPHENTRQNSCTRAKNVNWSRPGEYPPRKGNISKRVIQLEQIAVQRMLVKSAGRMSDMYAAQDKHRSCKPCGTPASEPEDNVFQVYPRGTPFSPRGRSSHNFGI</sequence>
<feature type="region of interest" description="Disordered" evidence="1">
    <location>
        <begin position="91"/>
        <end position="130"/>
    </location>
</feature>
<feature type="region of interest" description="Disordered" evidence="1">
    <location>
        <begin position="1"/>
        <end position="56"/>
    </location>
</feature>
<feature type="compositionally biased region" description="Basic and acidic residues" evidence="1">
    <location>
        <begin position="10"/>
        <end position="32"/>
    </location>
</feature>